<keyword evidence="5" id="KW-1185">Reference proteome</keyword>
<dbReference type="PANTHER" id="PTHR46564">
    <property type="entry name" value="TRANSPOSASE"/>
    <property type="match status" value="1"/>
</dbReference>
<evidence type="ECO:0000259" key="2">
    <source>
        <dbReference type="Pfam" id="PF01710"/>
    </source>
</evidence>
<organism evidence="4 5">
    <name type="scientific">Limnospira indica PCC 8005</name>
    <dbReference type="NCBI Taxonomy" id="376219"/>
    <lineage>
        <taxon>Bacteria</taxon>
        <taxon>Bacillati</taxon>
        <taxon>Cyanobacteriota</taxon>
        <taxon>Cyanophyceae</taxon>
        <taxon>Oscillatoriophycideae</taxon>
        <taxon>Oscillatoriales</taxon>
        <taxon>Sirenicapillariaceae</taxon>
        <taxon>Limnospira</taxon>
    </lineage>
</organism>
<dbReference type="InterPro" id="IPR002622">
    <property type="entry name" value="Transposase_14"/>
</dbReference>
<keyword evidence="1" id="KW-1133">Transmembrane helix</keyword>
<dbReference type="InterPro" id="IPR009057">
    <property type="entry name" value="Homeodomain-like_sf"/>
</dbReference>
<dbReference type="InterPro" id="IPR036397">
    <property type="entry name" value="RNaseH_sf"/>
</dbReference>
<dbReference type="NCBIfam" id="NF033545">
    <property type="entry name" value="transpos_IS630"/>
    <property type="match status" value="1"/>
</dbReference>
<evidence type="ECO:0000256" key="1">
    <source>
        <dbReference type="SAM" id="Phobius"/>
    </source>
</evidence>
<dbReference type="Proteomes" id="UP000032946">
    <property type="component" value="Chromosome"/>
</dbReference>
<reference evidence="4 5" key="1">
    <citation type="submission" date="2014-02" db="EMBL/GenBank/DDBJ databases">
        <authorList>
            <person name="Genoscope - CEA"/>
        </authorList>
    </citation>
    <scope>NUCLEOTIDE SEQUENCE [LARGE SCALE GENOMIC DNA]</scope>
    <source>
        <strain evidence="4 5">PCC 8005</strain>
    </source>
</reference>
<evidence type="ECO:0000313" key="5">
    <source>
        <dbReference type="Proteomes" id="UP000032946"/>
    </source>
</evidence>
<dbReference type="Gene3D" id="3.30.420.10">
    <property type="entry name" value="Ribonuclease H-like superfamily/Ribonuclease H"/>
    <property type="match status" value="1"/>
</dbReference>
<name>A0A9P1NYE5_9CYAN</name>
<keyword evidence="1" id="KW-0472">Membrane</keyword>
<protein>
    <submittedName>
        <fullName evidence="4">Transposase</fullName>
    </submittedName>
</protein>
<dbReference type="AlphaFoldDB" id="A0A9P1NYE5"/>
<evidence type="ECO:0000313" key="4">
    <source>
        <dbReference type="EMBL" id="CDM93811.1"/>
    </source>
</evidence>
<proteinExistence type="predicted"/>
<dbReference type="SUPFAM" id="SSF46689">
    <property type="entry name" value="Homeodomain-like"/>
    <property type="match status" value="1"/>
</dbReference>
<accession>A0A9P1NYE5</accession>
<dbReference type="Pfam" id="PF01710">
    <property type="entry name" value="HTH_Tnp_IS630"/>
    <property type="match status" value="1"/>
</dbReference>
<dbReference type="InterPro" id="IPR047655">
    <property type="entry name" value="Transpos_IS630-like"/>
</dbReference>
<dbReference type="PANTHER" id="PTHR46564:SF1">
    <property type="entry name" value="TRANSPOSASE"/>
    <property type="match status" value="1"/>
</dbReference>
<sequence>MISSEGDITTKSSAYLTNEACTLLALAFLGYIVSINLTIPNSAMLASIGLIAKDRVVRTYNSKDIYRRPKRPAPYSYDLRQKVINAIELYGMSKTKASQFFHLSRNTINLWLQRKEHTGDFLPKPNRPPGHNHQITDWHKFKAFAQEHGDQTKPPLRWLNFGMTTSLLAPSISRALKKIGFTRKKTYGYQERDEQQREEFIAHIEKMEPEGLVYLDEAAMNSQDSDYPYGYCEEGQRFHALKSGKRQGRVSYMAAWCHQQLLALFTFEGCCNRTVFELWLEFILIPTLKPGQTLVLDNATFHKGGRIAELVEAAQCRLLYLPPYSPDLNKIEKCWSWLKARIRHCIEQFDSLHDAMDSVLKAAS</sequence>
<dbReference type="Pfam" id="PF13358">
    <property type="entry name" value="DDE_3"/>
    <property type="match status" value="1"/>
</dbReference>
<feature type="domain" description="Transposase Synechocystis PCC 6803" evidence="2">
    <location>
        <begin position="75"/>
        <end position="198"/>
    </location>
</feature>
<evidence type="ECO:0000259" key="3">
    <source>
        <dbReference type="Pfam" id="PF13358"/>
    </source>
</evidence>
<dbReference type="GO" id="GO:0003676">
    <property type="term" value="F:nucleic acid binding"/>
    <property type="evidence" value="ECO:0007669"/>
    <property type="project" value="InterPro"/>
</dbReference>
<dbReference type="InterPro" id="IPR038717">
    <property type="entry name" value="Tc1-like_DDE_dom"/>
</dbReference>
<gene>
    <name evidence="4" type="ORF">ARTHRO_11484</name>
</gene>
<keyword evidence="1" id="KW-0812">Transmembrane</keyword>
<feature type="domain" description="Tc1-like transposase DDE" evidence="3">
    <location>
        <begin position="212"/>
        <end position="348"/>
    </location>
</feature>
<dbReference type="EMBL" id="FO818640">
    <property type="protein sequence ID" value="CDM93811.1"/>
    <property type="molecule type" value="Genomic_DNA"/>
</dbReference>
<feature type="transmembrane region" description="Helical" evidence="1">
    <location>
        <begin position="20"/>
        <end position="39"/>
    </location>
</feature>